<keyword evidence="4" id="KW-1185">Reference proteome</keyword>
<dbReference type="PANTHER" id="PTHR35458:SF2">
    <property type="entry name" value="SLR0755 PROTEIN"/>
    <property type="match status" value="1"/>
</dbReference>
<evidence type="ECO:0000313" key="4">
    <source>
        <dbReference type="Proteomes" id="UP001069802"/>
    </source>
</evidence>
<dbReference type="PANTHER" id="PTHR35458">
    <property type="entry name" value="SLR0755 PROTEIN"/>
    <property type="match status" value="1"/>
</dbReference>
<evidence type="ECO:0000313" key="3">
    <source>
        <dbReference type="EMBL" id="MCZ4280187.1"/>
    </source>
</evidence>
<proteinExistence type="predicted"/>
<protein>
    <submittedName>
        <fullName evidence="3">NYN domain-containing protein</fullName>
    </submittedName>
</protein>
<reference evidence="3" key="1">
    <citation type="submission" date="2022-12" db="EMBL/GenBank/DDBJ databases">
        <title>Bacterial isolates from different developmental stages of Nematostella vectensis.</title>
        <authorList>
            <person name="Fraune S."/>
        </authorList>
    </citation>
    <scope>NUCLEOTIDE SEQUENCE</scope>
    <source>
        <strain evidence="3">G21630-S1</strain>
    </source>
</reference>
<sequence>MKFYPQERVALFIDGSNLYATARALGFDIDYKRLLSLFADQCNLVRAFYYTALIEDQEYSPIRPLVDWLDYNGYTMVTKPTKEFTDATGRRKIKGNMDIELAIDVMEMSEHLEHIVLFSGDGDFRRLVEAVQRKGVRVTVISTVRSQPSMIADELRRQADVFVDLVELKTEVGRKVSDNRIAAPNQALPVEEDDDDYEYYDDEDEDFEENPN</sequence>
<dbReference type="CDD" id="cd10911">
    <property type="entry name" value="PIN_LabA"/>
    <property type="match status" value="1"/>
</dbReference>
<comment type="caution">
    <text evidence="3">The sequence shown here is derived from an EMBL/GenBank/DDBJ whole genome shotgun (WGS) entry which is preliminary data.</text>
</comment>
<dbReference type="InterPro" id="IPR021139">
    <property type="entry name" value="NYN"/>
</dbReference>
<dbReference type="InterPro" id="IPR047140">
    <property type="entry name" value="LabA"/>
</dbReference>
<name>A0ABT4LGG2_9PROT</name>
<evidence type="ECO:0000259" key="2">
    <source>
        <dbReference type="Pfam" id="PF01936"/>
    </source>
</evidence>
<dbReference type="EMBL" id="JAPWGY010000002">
    <property type="protein sequence ID" value="MCZ4280187.1"/>
    <property type="molecule type" value="Genomic_DNA"/>
</dbReference>
<organism evidence="3 4">
    <name type="scientific">Kiloniella laminariae</name>
    <dbReference type="NCBI Taxonomy" id="454162"/>
    <lineage>
        <taxon>Bacteria</taxon>
        <taxon>Pseudomonadati</taxon>
        <taxon>Pseudomonadota</taxon>
        <taxon>Alphaproteobacteria</taxon>
        <taxon>Rhodospirillales</taxon>
        <taxon>Kiloniellaceae</taxon>
        <taxon>Kiloniella</taxon>
    </lineage>
</organism>
<feature type="domain" description="NYN" evidence="2">
    <location>
        <begin position="8"/>
        <end position="165"/>
    </location>
</feature>
<evidence type="ECO:0000256" key="1">
    <source>
        <dbReference type="SAM" id="MobiDB-lite"/>
    </source>
</evidence>
<gene>
    <name evidence="3" type="ORF">O4H49_05335</name>
</gene>
<accession>A0ABT4LGG2</accession>
<dbReference type="Pfam" id="PF01936">
    <property type="entry name" value="NYN"/>
    <property type="match status" value="1"/>
</dbReference>
<dbReference type="Gene3D" id="3.40.50.1010">
    <property type="entry name" value="5'-nuclease"/>
    <property type="match status" value="1"/>
</dbReference>
<dbReference type="RefSeq" id="WP_269422398.1">
    <property type="nucleotide sequence ID" value="NZ_JAPWGY010000002.1"/>
</dbReference>
<feature type="compositionally biased region" description="Acidic residues" evidence="1">
    <location>
        <begin position="190"/>
        <end position="212"/>
    </location>
</feature>
<feature type="region of interest" description="Disordered" evidence="1">
    <location>
        <begin position="183"/>
        <end position="212"/>
    </location>
</feature>
<dbReference type="Proteomes" id="UP001069802">
    <property type="component" value="Unassembled WGS sequence"/>
</dbReference>